<keyword evidence="1" id="KW-1133">Transmembrane helix</keyword>
<dbReference type="AlphaFoldDB" id="A0A1M5DG62"/>
<name>A0A1M5DG62_9BACT</name>
<evidence type="ECO:0000313" key="2">
    <source>
        <dbReference type="EMBL" id="SHF65999.1"/>
    </source>
</evidence>
<dbReference type="STRING" id="1194090.SAMN05443144_111107"/>
<keyword evidence="1" id="KW-0812">Transmembrane</keyword>
<accession>A0A1M5DG62</accession>
<protein>
    <submittedName>
        <fullName evidence="2">Uncharacterized protein</fullName>
    </submittedName>
</protein>
<feature type="transmembrane region" description="Helical" evidence="1">
    <location>
        <begin position="6"/>
        <end position="29"/>
    </location>
</feature>
<proteinExistence type="predicted"/>
<dbReference type="RefSeq" id="WP_073064160.1">
    <property type="nucleotide sequence ID" value="NZ_FQUS01000011.1"/>
</dbReference>
<dbReference type="OrthoDB" id="1524894at2"/>
<sequence>MLDTSEYILLVAALFIFAMLQLGFTRLILNNNRTMVRTELDYTAVALAQNIVDHSRNKAFDEAAKGAYNPLRVPDDFTDLGPEIGEYYPYYDDFDDYDNYTRTDTTQHGIYKTSCRVDYMQESDLSELSPVKTPHKRLYVRVISEVEDTVAVTYIKSYY</sequence>
<dbReference type="EMBL" id="FQUS01000011">
    <property type="protein sequence ID" value="SHF65999.1"/>
    <property type="molecule type" value="Genomic_DNA"/>
</dbReference>
<keyword evidence="3" id="KW-1185">Reference proteome</keyword>
<organism evidence="2 3">
    <name type="scientific">Fodinibius roseus</name>
    <dbReference type="NCBI Taxonomy" id="1194090"/>
    <lineage>
        <taxon>Bacteria</taxon>
        <taxon>Pseudomonadati</taxon>
        <taxon>Balneolota</taxon>
        <taxon>Balneolia</taxon>
        <taxon>Balneolales</taxon>
        <taxon>Balneolaceae</taxon>
        <taxon>Fodinibius</taxon>
    </lineage>
</organism>
<keyword evidence="1" id="KW-0472">Membrane</keyword>
<evidence type="ECO:0000256" key="1">
    <source>
        <dbReference type="SAM" id="Phobius"/>
    </source>
</evidence>
<reference evidence="2 3" key="1">
    <citation type="submission" date="2016-11" db="EMBL/GenBank/DDBJ databases">
        <authorList>
            <person name="Jaros S."/>
            <person name="Januszkiewicz K."/>
            <person name="Wedrychowicz H."/>
        </authorList>
    </citation>
    <scope>NUCLEOTIDE SEQUENCE [LARGE SCALE GENOMIC DNA]</scope>
    <source>
        <strain evidence="2 3">DSM 21986</strain>
    </source>
</reference>
<evidence type="ECO:0000313" key="3">
    <source>
        <dbReference type="Proteomes" id="UP000184041"/>
    </source>
</evidence>
<gene>
    <name evidence="2" type="ORF">SAMN05443144_111107</name>
</gene>
<dbReference type="Proteomes" id="UP000184041">
    <property type="component" value="Unassembled WGS sequence"/>
</dbReference>